<keyword evidence="6" id="KW-1185">Reference proteome</keyword>
<dbReference type="Pfam" id="PF13175">
    <property type="entry name" value="AAA_15"/>
    <property type="match status" value="1"/>
</dbReference>
<evidence type="ECO:0000313" key="5">
    <source>
        <dbReference type="Proteomes" id="UP000252795"/>
    </source>
</evidence>
<dbReference type="InterPro" id="IPR027417">
    <property type="entry name" value="P-loop_NTPase"/>
</dbReference>
<protein>
    <submittedName>
        <fullName evidence="3 4">ATP-dependent endonuclease of OLD family</fullName>
    </submittedName>
</protein>
<dbReference type="PANTHER" id="PTHR43581:SF4">
    <property type="entry name" value="ATP_GTP PHOSPHATASE"/>
    <property type="match status" value="1"/>
</dbReference>
<evidence type="ECO:0000313" key="4">
    <source>
        <dbReference type="EMBL" id="RCW32420.1"/>
    </source>
</evidence>
<dbReference type="SUPFAM" id="SSF52540">
    <property type="entry name" value="P-loop containing nucleoside triphosphate hydrolases"/>
    <property type="match status" value="1"/>
</dbReference>
<keyword evidence="4" id="KW-0540">Nuclease</keyword>
<dbReference type="Pfam" id="PF20469">
    <property type="entry name" value="OLD-like_TOPRIM"/>
    <property type="match status" value="1"/>
</dbReference>
<dbReference type="AlphaFoldDB" id="A0A368UWI8"/>
<accession>A0A368UWI8</accession>
<dbReference type="CDD" id="cd00267">
    <property type="entry name" value="ABC_ATPase"/>
    <property type="match status" value="1"/>
</dbReference>
<reference evidence="4 5" key="1">
    <citation type="submission" date="2018-07" db="EMBL/GenBank/DDBJ databases">
        <title>Freshwater and sediment microbial communities from various areas in North America, analyzing microbe dynamics in response to fracking.</title>
        <authorList>
            <person name="Lamendella R."/>
        </authorList>
    </citation>
    <scope>NUCLEOTIDE SEQUENCE [LARGE SCALE GENOMIC DNA]</scope>
    <source>
        <strain evidence="4 5">114E</strain>
        <strain evidence="3 6">114E_o</strain>
    </source>
</reference>
<feature type="domain" description="Endonuclease GajA/Old nuclease/RecF-like AAA" evidence="1">
    <location>
        <begin position="23"/>
        <end position="363"/>
    </location>
</feature>
<dbReference type="InterPro" id="IPR041685">
    <property type="entry name" value="AAA_GajA/Old/RecF-like"/>
</dbReference>
<proteinExistence type="predicted"/>
<keyword evidence="4" id="KW-0255">Endonuclease</keyword>
<evidence type="ECO:0000313" key="6">
    <source>
        <dbReference type="Proteomes" id="UP000253065"/>
    </source>
</evidence>
<gene>
    <name evidence="4" type="ORF">DET51_109250</name>
    <name evidence="3" type="ORF">DET64_109250</name>
</gene>
<organism evidence="4 5">
    <name type="scientific">Marinobacter nauticus</name>
    <name type="common">Marinobacter hydrocarbonoclasticus</name>
    <name type="synonym">Marinobacter aquaeolei</name>
    <dbReference type="NCBI Taxonomy" id="2743"/>
    <lineage>
        <taxon>Bacteria</taxon>
        <taxon>Pseudomonadati</taxon>
        <taxon>Pseudomonadota</taxon>
        <taxon>Gammaproteobacteria</taxon>
        <taxon>Pseudomonadales</taxon>
        <taxon>Marinobacteraceae</taxon>
        <taxon>Marinobacter</taxon>
    </lineage>
</organism>
<dbReference type="InterPro" id="IPR034139">
    <property type="entry name" value="TOPRIM_OLD"/>
</dbReference>
<comment type="caution">
    <text evidence="4">The sequence shown here is derived from an EMBL/GenBank/DDBJ whole genome shotgun (WGS) entry which is preliminary data.</text>
</comment>
<dbReference type="Gene3D" id="3.40.50.300">
    <property type="entry name" value="P-loop containing nucleotide triphosphate hydrolases"/>
    <property type="match status" value="1"/>
</dbReference>
<dbReference type="RefSeq" id="WP_113880334.1">
    <property type="nucleotide sequence ID" value="NZ_QNSA01000009.1"/>
</dbReference>
<dbReference type="InterPro" id="IPR051396">
    <property type="entry name" value="Bact_Antivir_Def_Nuclease"/>
</dbReference>
<evidence type="ECO:0000259" key="1">
    <source>
        <dbReference type="Pfam" id="PF13175"/>
    </source>
</evidence>
<name>A0A368UWI8_MARNT</name>
<dbReference type="EMBL" id="QPJB01000009">
    <property type="protein sequence ID" value="RCW32420.1"/>
    <property type="molecule type" value="Genomic_DNA"/>
</dbReference>
<feature type="domain" description="OLD protein-like TOPRIM" evidence="2">
    <location>
        <begin position="439"/>
        <end position="483"/>
    </location>
</feature>
<dbReference type="EMBL" id="QNSA01000009">
    <property type="protein sequence ID" value="RBP71120.1"/>
    <property type="molecule type" value="Genomic_DNA"/>
</dbReference>
<sequence>MIIGSFLRYFKTYQGINFVPITDQGNFCGLLGDNGIGKSSVLEALDCFFNGKQWNMNIATKKSGLAKTKPYIVPVFLVERNSLSGRPRELAEHLNNIALTLTEDEVPSGNRDDFRCYSDLLGRVKQNYNLDNYFVVPLGIDYQSNPNISIFNCSRLGVELYGDEYDDRNLDETGLEEFKPLLEDLKGSIEYIHIPKEIDPELFTKLETSEIQVLMGETLHEILEQRVTSTQIREINSSLNAFITSLADELDGYSYRTPTDRQQNLRKNDVYNLIIEAFFNIRKLHKKEGSHWLEIGELSSGEKQKAIIDVAHKLLLHHRNSGNNLIIAIDEPESSLHMSACFDQFDALYEISKSCRQVLFSSHWYGFLPTIESGSVTVISRHEGGHVFDLVNLAHYREQIKQMTRESRRQLPYDIRLKSTNDFVQSVITSSIGDNPFNWIICEGSTERIYLEHYLKDLVENQRLRIVPVGGAGEIKRLYNHLSTSYEDFKDEISGRIILLSDTDAQLVSYETKNFEKLYCKRIVNCEKDRKTKLVNISSNPVSPRTEIEHCLNGVYFLEALKSFIDGDDHVLAFMSDVNASGENDSYFSLDLKPSQLRSVDEFLDSDNRKFMVAKRYIEMLPDESHVPEWINTVREWLT</sequence>
<keyword evidence="4" id="KW-0378">Hydrolase</keyword>
<dbReference type="GO" id="GO:0004519">
    <property type="term" value="F:endonuclease activity"/>
    <property type="evidence" value="ECO:0007669"/>
    <property type="project" value="UniProtKB-KW"/>
</dbReference>
<evidence type="ECO:0000259" key="2">
    <source>
        <dbReference type="Pfam" id="PF20469"/>
    </source>
</evidence>
<evidence type="ECO:0000313" key="3">
    <source>
        <dbReference type="EMBL" id="RBP71120.1"/>
    </source>
</evidence>
<dbReference type="Proteomes" id="UP000252795">
    <property type="component" value="Unassembled WGS sequence"/>
</dbReference>
<dbReference type="PANTHER" id="PTHR43581">
    <property type="entry name" value="ATP/GTP PHOSPHATASE"/>
    <property type="match status" value="1"/>
</dbReference>
<dbReference type="Proteomes" id="UP000253065">
    <property type="component" value="Unassembled WGS sequence"/>
</dbReference>